<feature type="compositionally biased region" description="Low complexity" evidence="1">
    <location>
        <begin position="16"/>
        <end position="27"/>
    </location>
</feature>
<evidence type="ECO:0000313" key="2">
    <source>
        <dbReference type="EMBL" id="KAL2549705.1"/>
    </source>
</evidence>
<reference evidence="3" key="1">
    <citation type="submission" date="2024-07" db="EMBL/GenBank/DDBJ databases">
        <title>Two chromosome-level genome assemblies of Korean endemic species Abeliophyllum distichum and Forsythia ovata (Oleaceae).</title>
        <authorList>
            <person name="Jang H."/>
        </authorList>
    </citation>
    <scope>NUCLEOTIDE SEQUENCE [LARGE SCALE GENOMIC DNA]</scope>
</reference>
<feature type="compositionally biased region" description="Low complexity" evidence="1">
    <location>
        <begin position="180"/>
        <end position="194"/>
    </location>
</feature>
<gene>
    <name evidence="2" type="ORF">Fot_11235</name>
</gene>
<comment type="caution">
    <text evidence="2">The sequence shown here is derived from an EMBL/GenBank/DDBJ whole genome shotgun (WGS) entry which is preliminary data.</text>
</comment>
<sequence length="264" mass="29201">MSIDQYLLQTIDSKETCSSSSQKTTQESKQKLAKSVSSSSQIQTQNTFQVLENVSKPKGLPISNPVKPSELGLLPTPQKIQSPSNFKKVVQIGTGKLPISSPKFKSGRWWEKFTETNSCPKSIQAWLENCEHQSKPTTKDQDKHSDFLTEKINHMAMLTQCKDPEEFSHLTRHAALAGTASNPSKASSSSSSKSVTKDLAQDNDDDGFGIDEGTSEKGEDVKDMNGINVLVYYNGKWDDTRNYNDYSVVGIIILLRKATVCSSR</sequence>
<accession>A0ABD1WJ36</accession>
<organism evidence="2 3">
    <name type="scientific">Forsythia ovata</name>
    <dbReference type="NCBI Taxonomy" id="205694"/>
    <lineage>
        <taxon>Eukaryota</taxon>
        <taxon>Viridiplantae</taxon>
        <taxon>Streptophyta</taxon>
        <taxon>Embryophyta</taxon>
        <taxon>Tracheophyta</taxon>
        <taxon>Spermatophyta</taxon>
        <taxon>Magnoliopsida</taxon>
        <taxon>eudicotyledons</taxon>
        <taxon>Gunneridae</taxon>
        <taxon>Pentapetalae</taxon>
        <taxon>asterids</taxon>
        <taxon>lamiids</taxon>
        <taxon>Lamiales</taxon>
        <taxon>Oleaceae</taxon>
        <taxon>Forsythieae</taxon>
        <taxon>Forsythia</taxon>
    </lineage>
</organism>
<evidence type="ECO:0000313" key="3">
    <source>
        <dbReference type="Proteomes" id="UP001604277"/>
    </source>
</evidence>
<feature type="region of interest" description="Disordered" evidence="1">
    <location>
        <begin position="178"/>
        <end position="220"/>
    </location>
</feature>
<keyword evidence="3" id="KW-1185">Reference proteome</keyword>
<feature type="region of interest" description="Disordered" evidence="1">
    <location>
        <begin position="15"/>
        <end position="78"/>
    </location>
</feature>
<feature type="compositionally biased region" description="Polar residues" evidence="1">
    <location>
        <begin position="35"/>
        <end position="52"/>
    </location>
</feature>
<proteinExistence type="predicted"/>
<dbReference type="Proteomes" id="UP001604277">
    <property type="component" value="Unassembled WGS sequence"/>
</dbReference>
<evidence type="ECO:0000256" key="1">
    <source>
        <dbReference type="SAM" id="MobiDB-lite"/>
    </source>
</evidence>
<name>A0ABD1WJ36_9LAMI</name>
<dbReference type="AlphaFoldDB" id="A0ABD1WJ36"/>
<protein>
    <submittedName>
        <fullName evidence="2">Uncharacterized protein</fullName>
    </submittedName>
</protein>
<dbReference type="EMBL" id="JBFOLJ010000003">
    <property type="protein sequence ID" value="KAL2549705.1"/>
    <property type="molecule type" value="Genomic_DNA"/>
</dbReference>